<comment type="caution">
    <text evidence="1">The sequence shown here is derived from an EMBL/GenBank/DDBJ whole genome shotgun (WGS) entry which is preliminary data.</text>
</comment>
<dbReference type="SUPFAM" id="SSF89550">
    <property type="entry name" value="PHP domain-like"/>
    <property type="match status" value="1"/>
</dbReference>
<dbReference type="EMBL" id="BART01015730">
    <property type="protein sequence ID" value="GAG88100.1"/>
    <property type="molecule type" value="Genomic_DNA"/>
</dbReference>
<proteinExistence type="predicted"/>
<organism evidence="1">
    <name type="scientific">marine sediment metagenome</name>
    <dbReference type="NCBI Taxonomy" id="412755"/>
    <lineage>
        <taxon>unclassified sequences</taxon>
        <taxon>metagenomes</taxon>
        <taxon>ecological metagenomes</taxon>
    </lineage>
</organism>
<sequence length="108" mass="12490">MLTHKIRIVPTQVQEEIMWALSEKCRLLSKLIMTIQKAKAPFIISSQSSEKWDLRAPKDMIRILNLVKLPIDESIHGVSTYPEAMIKRNSNNRNKINEDFIVEDIKTG</sequence>
<reference evidence="1" key="1">
    <citation type="journal article" date="2014" name="Front. Microbiol.">
        <title>High frequency of phylogenetically diverse reductive dehalogenase-homologous genes in deep subseafloor sedimentary metagenomes.</title>
        <authorList>
            <person name="Kawai M."/>
            <person name="Futagami T."/>
            <person name="Toyoda A."/>
            <person name="Takaki Y."/>
            <person name="Nishi S."/>
            <person name="Hori S."/>
            <person name="Arai W."/>
            <person name="Tsubouchi T."/>
            <person name="Morono Y."/>
            <person name="Uchiyama I."/>
            <person name="Ito T."/>
            <person name="Fujiyama A."/>
            <person name="Inagaki F."/>
            <person name="Takami H."/>
        </authorList>
    </citation>
    <scope>NUCLEOTIDE SEQUENCE</scope>
    <source>
        <strain evidence="1">Expedition CK06-06</strain>
    </source>
</reference>
<dbReference type="Gene3D" id="3.20.20.140">
    <property type="entry name" value="Metal-dependent hydrolases"/>
    <property type="match status" value="1"/>
</dbReference>
<name>X1AZC4_9ZZZZ</name>
<dbReference type="InterPro" id="IPR016195">
    <property type="entry name" value="Pol/histidinol_Pase-like"/>
</dbReference>
<dbReference type="AlphaFoldDB" id="X1AZC4"/>
<protein>
    <submittedName>
        <fullName evidence="1">Uncharacterized protein</fullName>
    </submittedName>
</protein>
<accession>X1AZC4</accession>
<evidence type="ECO:0000313" key="1">
    <source>
        <dbReference type="EMBL" id="GAG88100.1"/>
    </source>
</evidence>
<gene>
    <name evidence="1" type="ORF">S01H4_30470</name>
</gene>